<dbReference type="EMBL" id="CM029051">
    <property type="protein sequence ID" value="KAG2560702.1"/>
    <property type="molecule type" value="Genomic_DNA"/>
</dbReference>
<proteinExistence type="predicted"/>
<dbReference type="Proteomes" id="UP000823388">
    <property type="component" value="Chromosome 8K"/>
</dbReference>
<organism evidence="2 3">
    <name type="scientific">Panicum virgatum</name>
    <name type="common">Blackwell switchgrass</name>
    <dbReference type="NCBI Taxonomy" id="38727"/>
    <lineage>
        <taxon>Eukaryota</taxon>
        <taxon>Viridiplantae</taxon>
        <taxon>Streptophyta</taxon>
        <taxon>Embryophyta</taxon>
        <taxon>Tracheophyta</taxon>
        <taxon>Spermatophyta</taxon>
        <taxon>Magnoliopsida</taxon>
        <taxon>Liliopsida</taxon>
        <taxon>Poales</taxon>
        <taxon>Poaceae</taxon>
        <taxon>PACMAD clade</taxon>
        <taxon>Panicoideae</taxon>
        <taxon>Panicodae</taxon>
        <taxon>Paniceae</taxon>
        <taxon>Panicinae</taxon>
        <taxon>Panicum</taxon>
        <taxon>Panicum sect. Hiantes</taxon>
    </lineage>
</organism>
<evidence type="ECO:0000256" key="1">
    <source>
        <dbReference type="SAM" id="Phobius"/>
    </source>
</evidence>
<sequence length="241" mass="27915">MHFLLTDFPSLGTFITKDYEKADLKKSKKEREESMTERFAGYQRLCLFGLGSMFWSSVTSVLADIEQKQKDNPDWKNWTGYYFIYSAVALLLMLVGLAASTFTDTCWFAPSLAGLGALQAVIFVLGAFHIDSLKYHSNVDQCYHFMIGFAVAVIFFWGWSIQDPMPLHIISKLIVWLIGIICYGVWLLLHQIYLLMKWFFSCLGGVSFSSWEYIWTGENSIKNRLVAWYRRTYERLPQHAV</sequence>
<feature type="transmembrane region" description="Helical" evidence="1">
    <location>
        <begin position="167"/>
        <end position="189"/>
    </location>
</feature>
<feature type="transmembrane region" description="Helical" evidence="1">
    <location>
        <begin position="108"/>
        <end position="130"/>
    </location>
</feature>
<evidence type="ECO:0000313" key="2">
    <source>
        <dbReference type="EMBL" id="KAG2560702.1"/>
    </source>
</evidence>
<keyword evidence="3" id="KW-1185">Reference proteome</keyword>
<feature type="transmembrane region" description="Helical" evidence="1">
    <location>
        <begin position="142"/>
        <end position="161"/>
    </location>
</feature>
<feature type="transmembrane region" description="Helical" evidence="1">
    <location>
        <begin position="82"/>
        <end position="102"/>
    </location>
</feature>
<evidence type="ECO:0000313" key="3">
    <source>
        <dbReference type="Proteomes" id="UP000823388"/>
    </source>
</evidence>
<gene>
    <name evidence="2" type="ORF">PVAP13_8KG094100</name>
</gene>
<keyword evidence="1" id="KW-0472">Membrane</keyword>
<protein>
    <submittedName>
        <fullName evidence="2">Uncharacterized protein</fullName>
    </submittedName>
</protein>
<comment type="caution">
    <text evidence="2">The sequence shown here is derived from an EMBL/GenBank/DDBJ whole genome shotgun (WGS) entry which is preliminary data.</text>
</comment>
<feature type="transmembrane region" description="Helical" evidence="1">
    <location>
        <begin position="42"/>
        <end position="62"/>
    </location>
</feature>
<dbReference type="AlphaFoldDB" id="A0A8T0PKH4"/>
<accession>A0A8T0PKH4</accession>
<keyword evidence="1" id="KW-0812">Transmembrane</keyword>
<name>A0A8T0PKH4_PANVG</name>
<reference evidence="2" key="1">
    <citation type="submission" date="2020-05" db="EMBL/GenBank/DDBJ databases">
        <title>WGS assembly of Panicum virgatum.</title>
        <authorList>
            <person name="Lovell J.T."/>
            <person name="Jenkins J."/>
            <person name="Shu S."/>
            <person name="Juenger T.E."/>
            <person name="Schmutz J."/>
        </authorList>
    </citation>
    <scope>NUCLEOTIDE SEQUENCE</scope>
    <source>
        <strain evidence="2">AP13</strain>
    </source>
</reference>
<keyword evidence="1" id="KW-1133">Transmembrane helix</keyword>